<keyword evidence="9" id="KW-0106">Calcium</keyword>
<dbReference type="NCBIfam" id="TIGR00232">
    <property type="entry name" value="tktlase_bact"/>
    <property type="match status" value="1"/>
</dbReference>
<keyword evidence="6 9" id="KW-0460">Magnesium</keyword>
<dbReference type="SUPFAM" id="SSF52922">
    <property type="entry name" value="TK C-terminal domain-like"/>
    <property type="match status" value="1"/>
</dbReference>
<dbReference type="Pfam" id="PF22613">
    <property type="entry name" value="Transketolase_C_1"/>
    <property type="match status" value="1"/>
</dbReference>
<dbReference type="InterPro" id="IPR005478">
    <property type="entry name" value="Transketolase_bac-like"/>
</dbReference>
<dbReference type="GO" id="GO:0004802">
    <property type="term" value="F:transketolase activity"/>
    <property type="evidence" value="ECO:0007669"/>
    <property type="project" value="UniProtKB-EC"/>
</dbReference>
<dbReference type="CDD" id="cd02012">
    <property type="entry name" value="TPP_TK"/>
    <property type="match status" value="1"/>
</dbReference>
<gene>
    <name evidence="11" type="primary">tkt</name>
    <name evidence="11" type="ORF">QEH52_13625</name>
</gene>
<dbReference type="SUPFAM" id="SSF52518">
    <property type="entry name" value="Thiamin diphosphate-binding fold (THDP-binding)"/>
    <property type="match status" value="2"/>
</dbReference>
<dbReference type="CDD" id="cd07033">
    <property type="entry name" value="TPP_PYR_DXS_TK_like"/>
    <property type="match status" value="1"/>
</dbReference>
<organism evidence="11 12">
    <name type="scientific">Thalassobacterium maritimum</name>
    <dbReference type="NCBI Taxonomy" id="3041265"/>
    <lineage>
        <taxon>Bacteria</taxon>
        <taxon>Pseudomonadati</taxon>
        <taxon>Verrucomicrobiota</taxon>
        <taxon>Opitutia</taxon>
        <taxon>Puniceicoccales</taxon>
        <taxon>Coraliomargaritaceae</taxon>
        <taxon>Thalassobacterium</taxon>
    </lineage>
</organism>
<comment type="catalytic activity">
    <reaction evidence="9">
        <text>D-sedoheptulose 7-phosphate + D-glyceraldehyde 3-phosphate = aldehydo-D-ribose 5-phosphate + D-xylulose 5-phosphate</text>
        <dbReference type="Rhea" id="RHEA:10508"/>
        <dbReference type="ChEBI" id="CHEBI:57483"/>
        <dbReference type="ChEBI" id="CHEBI:57737"/>
        <dbReference type="ChEBI" id="CHEBI:58273"/>
        <dbReference type="ChEBI" id="CHEBI:59776"/>
        <dbReference type="EC" id="2.2.1.1"/>
    </reaction>
</comment>
<dbReference type="Pfam" id="PF00456">
    <property type="entry name" value="Transketolase_N"/>
    <property type="match status" value="1"/>
</dbReference>
<proteinExistence type="inferred from homology"/>
<dbReference type="EC" id="2.2.1.1" evidence="3 8"/>
<dbReference type="InterPro" id="IPR029061">
    <property type="entry name" value="THDP-binding"/>
</dbReference>
<evidence type="ECO:0000313" key="12">
    <source>
        <dbReference type="Proteomes" id="UP001225316"/>
    </source>
</evidence>
<sequence>MQTEILSQAATQARGLAIDAIHACSSGHLGLPLGCAEIGAVLYGAGGLRYNPAEPKWLNRDRFVLSGGHGSMFLYSWLHLAGYELSLEEVKNFRQLGSETPGHPEFGDTVGVEATTGPLGQGIGNAVGYALSGKRAAAKFNTAEHTIFDQHVFALHGDGCLQEGVAKEAIAFAGHNKLDNLILIYDSNDVTLDAMADQTQSEDASAYFISQGWDTVTIDGHDLAAVEAAISEAKANDNGKPKVIIAKTTIGKGIPEVEGTSAGHGEGGAKFAAAARIGLGLPEESFYVSDEVRAHFAEVAQAGAAAYKEWEGVFDAWSAANPTLAAELKGEVPADLLSQIPEFDAGTKAATRASGGTIIQAVAKAVPSLISGSADLYGSTKNYIKDGGDFGPTNFNGRNIWFGIREHGMGAICNGIAYDGIFKASGATFLVFADYMRGSIRLASLAKLPVTYIFTHDSVGVGEDGPTHQPVETVSGLRVIPNLDVIRPGDAEETAAAFAAAVQREDGPTALILTRQNIPAQDSISVSDRREGVLKGGYIAKKESGDLKLILMATGSELQHAMGAAEQLGDGVRVVSLPCFERFERQSADYIESVLPTSCTARVAVEAGVSSTWGKYVGFAGKTVCIDRFGMSAPGDTVMAELGMTADNVAAVAKELL</sequence>
<keyword evidence="12" id="KW-1185">Reference proteome</keyword>
<keyword evidence="7 9" id="KW-0786">Thiamine pyrophosphate</keyword>
<keyword evidence="5 9" id="KW-0479">Metal-binding</keyword>
<dbReference type="InterPro" id="IPR009014">
    <property type="entry name" value="Transketo_C/PFOR_II"/>
</dbReference>
<dbReference type="Proteomes" id="UP001225316">
    <property type="component" value="Unassembled WGS sequence"/>
</dbReference>
<dbReference type="PANTHER" id="PTHR43522:SF10">
    <property type="entry name" value="TRANSKETOLASE"/>
    <property type="match status" value="1"/>
</dbReference>
<keyword evidence="4 9" id="KW-0808">Transferase</keyword>
<evidence type="ECO:0000256" key="4">
    <source>
        <dbReference type="ARBA" id="ARBA00022679"/>
    </source>
</evidence>
<dbReference type="SMART" id="SM00861">
    <property type="entry name" value="Transket_pyr"/>
    <property type="match status" value="1"/>
</dbReference>
<protein>
    <recommendedName>
        <fullName evidence="3 8">Transketolase</fullName>
        <ecNumber evidence="3 8">2.2.1.1</ecNumber>
    </recommendedName>
</protein>
<feature type="domain" description="Transketolase-like pyrimidine-binding" evidence="10">
    <location>
        <begin position="349"/>
        <end position="520"/>
    </location>
</feature>
<dbReference type="PROSITE" id="PS00802">
    <property type="entry name" value="TRANSKETOLASE_2"/>
    <property type="match status" value="1"/>
</dbReference>
<dbReference type="Gene3D" id="3.40.50.970">
    <property type="match status" value="2"/>
</dbReference>
<evidence type="ECO:0000256" key="2">
    <source>
        <dbReference type="ARBA" id="ARBA00011738"/>
    </source>
</evidence>
<dbReference type="RefSeq" id="WP_308951181.1">
    <property type="nucleotide sequence ID" value="NZ_JARXHW010000033.1"/>
</dbReference>
<evidence type="ECO:0000256" key="7">
    <source>
        <dbReference type="ARBA" id="ARBA00023052"/>
    </source>
</evidence>
<reference evidence="11 12" key="1">
    <citation type="submission" date="2023-04" db="EMBL/GenBank/DDBJ databases">
        <title>A novel bacteria isolated from coastal sediment.</title>
        <authorList>
            <person name="Liu X.-J."/>
            <person name="Du Z.-J."/>
        </authorList>
    </citation>
    <scope>NUCLEOTIDE SEQUENCE [LARGE SCALE GENOMIC DNA]</scope>
    <source>
        <strain evidence="11 12">SDUM461003</strain>
    </source>
</reference>
<evidence type="ECO:0000256" key="5">
    <source>
        <dbReference type="ARBA" id="ARBA00022723"/>
    </source>
</evidence>
<dbReference type="PROSITE" id="PS00801">
    <property type="entry name" value="TRANSKETOLASE_1"/>
    <property type="match status" value="1"/>
</dbReference>
<dbReference type="InterPro" id="IPR055152">
    <property type="entry name" value="Transketolase-like_C_2"/>
</dbReference>
<dbReference type="Gene3D" id="3.40.50.920">
    <property type="match status" value="1"/>
</dbReference>
<evidence type="ECO:0000259" key="10">
    <source>
        <dbReference type="SMART" id="SM00861"/>
    </source>
</evidence>
<dbReference type="EMBL" id="JARXHW010000033">
    <property type="protein sequence ID" value="MDQ8208559.1"/>
    <property type="molecule type" value="Genomic_DNA"/>
</dbReference>
<dbReference type="InterPro" id="IPR020826">
    <property type="entry name" value="Transketolase_BS"/>
</dbReference>
<comment type="subunit">
    <text evidence="2 9">Homodimer.</text>
</comment>
<evidence type="ECO:0000256" key="6">
    <source>
        <dbReference type="ARBA" id="ARBA00022842"/>
    </source>
</evidence>
<comment type="caution">
    <text evidence="11">The sequence shown here is derived from an EMBL/GenBank/DDBJ whole genome shotgun (WGS) entry which is preliminary data.</text>
</comment>
<dbReference type="InterPro" id="IPR005475">
    <property type="entry name" value="Transketolase-like_Pyr-bd"/>
</dbReference>
<comment type="cofactor">
    <cofactor evidence="9">
        <name>Mg(2+)</name>
        <dbReference type="ChEBI" id="CHEBI:18420"/>
    </cofactor>
    <cofactor evidence="9">
        <name>Ca(2+)</name>
        <dbReference type="ChEBI" id="CHEBI:29108"/>
    </cofactor>
    <cofactor evidence="9">
        <name>Mn(2+)</name>
        <dbReference type="ChEBI" id="CHEBI:29035"/>
    </cofactor>
    <cofactor evidence="9">
        <name>Co(2+)</name>
        <dbReference type="ChEBI" id="CHEBI:48828"/>
    </cofactor>
    <text evidence="9">Binds 1 Mg(2+) ion per subunit. Can also utilize other divalent metal cations, such as Ca(2+), Mn(2+) and Co(2+).</text>
</comment>
<evidence type="ECO:0000256" key="3">
    <source>
        <dbReference type="ARBA" id="ARBA00013152"/>
    </source>
</evidence>
<accession>A0ABU1AWM3</accession>
<evidence type="ECO:0000256" key="9">
    <source>
        <dbReference type="RuleBase" id="RU004996"/>
    </source>
</evidence>
<dbReference type="PANTHER" id="PTHR43522">
    <property type="entry name" value="TRANSKETOLASE"/>
    <property type="match status" value="1"/>
</dbReference>
<dbReference type="InterPro" id="IPR005474">
    <property type="entry name" value="Transketolase_N"/>
</dbReference>
<comment type="cofactor">
    <cofactor evidence="9">
        <name>thiamine diphosphate</name>
        <dbReference type="ChEBI" id="CHEBI:58937"/>
    </cofactor>
    <text evidence="9">Binds 1 thiamine pyrophosphate per subunit.</text>
</comment>
<evidence type="ECO:0000256" key="1">
    <source>
        <dbReference type="ARBA" id="ARBA00007131"/>
    </source>
</evidence>
<evidence type="ECO:0000313" key="11">
    <source>
        <dbReference type="EMBL" id="MDQ8208559.1"/>
    </source>
</evidence>
<evidence type="ECO:0000256" key="8">
    <source>
        <dbReference type="NCBIfam" id="TIGR00232"/>
    </source>
</evidence>
<dbReference type="InterPro" id="IPR033247">
    <property type="entry name" value="Transketolase_fam"/>
</dbReference>
<dbReference type="Pfam" id="PF02779">
    <property type="entry name" value="Transket_pyr"/>
    <property type="match status" value="1"/>
</dbReference>
<comment type="function">
    <text evidence="9">Catalyzes the transfer of a two-carbon ketol group from a ketose donor to an aldose acceptor, via a covalent intermediate with the cofactor thiamine pyrophosphate.</text>
</comment>
<comment type="similarity">
    <text evidence="1 9">Belongs to the transketolase family.</text>
</comment>
<name>A0ABU1AWM3_9BACT</name>
<dbReference type="InterPro" id="IPR049557">
    <property type="entry name" value="Transketolase_CS"/>
</dbReference>